<dbReference type="PROSITE" id="PS50110">
    <property type="entry name" value="RESPONSE_REGULATORY"/>
    <property type="match status" value="1"/>
</dbReference>
<feature type="modified residue" description="4-aspartylphosphate" evidence="2">
    <location>
        <position position="57"/>
    </location>
</feature>
<evidence type="ECO:0000313" key="4">
    <source>
        <dbReference type="EMBL" id="MFC4243668.1"/>
    </source>
</evidence>
<dbReference type="CDD" id="cd17574">
    <property type="entry name" value="REC_OmpR"/>
    <property type="match status" value="1"/>
</dbReference>
<dbReference type="InterPro" id="IPR011006">
    <property type="entry name" value="CheY-like_superfamily"/>
</dbReference>
<protein>
    <submittedName>
        <fullName evidence="4">Response regulator transcription factor</fullName>
    </submittedName>
</protein>
<organism evidence="4 5">
    <name type="scientific">Gryllotalpicola reticulitermitis</name>
    <dbReference type="NCBI Taxonomy" id="1184153"/>
    <lineage>
        <taxon>Bacteria</taxon>
        <taxon>Bacillati</taxon>
        <taxon>Actinomycetota</taxon>
        <taxon>Actinomycetes</taxon>
        <taxon>Micrococcales</taxon>
        <taxon>Microbacteriaceae</taxon>
        <taxon>Gryllotalpicola</taxon>
    </lineage>
</organism>
<comment type="caution">
    <text evidence="4">The sequence shown here is derived from an EMBL/GenBank/DDBJ whole genome shotgun (WGS) entry which is preliminary data.</text>
</comment>
<reference evidence="5" key="1">
    <citation type="journal article" date="2019" name="Int. J. Syst. Evol. Microbiol.">
        <title>The Global Catalogue of Microorganisms (GCM) 10K type strain sequencing project: providing services to taxonomists for standard genome sequencing and annotation.</title>
        <authorList>
            <consortium name="The Broad Institute Genomics Platform"/>
            <consortium name="The Broad Institute Genome Sequencing Center for Infectious Disease"/>
            <person name="Wu L."/>
            <person name="Ma J."/>
        </authorList>
    </citation>
    <scope>NUCLEOTIDE SEQUENCE [LARGE SCALE GENOMIC DNA]</scope>
    <source>
        <strain evidence="5">CGMCC 1.10363</strain>
    </source>
</reference>
<dbReference type="PANTHER" id="PTHR44591:SF3">
    <property type="entry name" value="RESPONSE REGULATORY DOMAIN-CONTAINING PROTEIN"/>
    <property type="match status" value="1"/>
</dbReference>
<evidence type="ECO:0000313" key="5">
    <source>
        <dbReference type="Proteomes" id="UP001595900"/>
    </source>
</evidence>
<dbReference type="InterPro" id="IPR050595">
    <property type="entry name" value="Bact_response_regulator"/>
</dbReference>
<dbReference type="RefSeq" id="WP_390228748.1">
    <property type="nucleotide sequence ID" value="NZ_JBHSCN010000005.1"/>
</dbReference>
<dbReference type="Gene3D" id="3.40.50.2300">
    <property type="match status" value="1"/>
</dbReference>
<name>A0ABV8Q8K3_9MICO</name>
<dbReference type="SMART" id="SM00448">
    <property type="entry name" value="REC"/>
    <property type="match status" value="1"/>
</dbReference>
<proteinExistence type="predicted"/>
<dbReference type="Pfam" id="PF00072">
    <property type="entry name" value="Response_reg"/>
    <property type="match status" value="1"/>
</dbReference>
<evidence type="ECO:0000256" key="2">
    <source>
        <dbReference type="PROSITE-ProRule" id="PRU00169"/>
    </source>
</evidence>
<dbReference type="EMBL" id="JBHSCN010000005">
    <property type="protein sequence ID" value="MFC4243668.1"/>
    <property type="molecule type" value="Genomic_DNA"/>
</dbReference>
<gene>
    <name evidence="4" type="ORF">ACFOYW_09810</name>
</gene>
<feature type="domain" description="Response regulatory" evidence="3">
    <location>
        <begin position="8"/>
        <end position="121"/>
    </location>
</feature>
<keyword evidence="1 2" id="KW-0597">Phosphoprotein</keyword>
<dbReference type="PANTHER" id="PTHR44591">
    <property type="entry name" value="STRESS RESPONSE REGULATOR PROTEIN 1"/>
    <property type="match status" value="1"/>
</dbReference>
<keyword evidence="5" id="KW-1185">Reference proteome</keyword>
<evidence type="ECO:0000259" key="3">
    <source>
        <dbReference type="PROSITE" id="PS50110"/>
    </source>
</evidence>
<evidence type="ECO:0000256" key="1">
    <source>
        <dbReference type="ARBA" id="ARBA00022553"/>
    </source>
</evidence>
<accession>A0ABV8Q8K3</accession>
<dbReference type="InterPro" id="IPR001789">
    <property type="entry name" value="Sig_transdc_resp-reg_receiver"/>
</dbReference>
<dbReference type="SUPFAM" id="SSF52172">
    <property type="entry name" value="CheY-like"/>
    <property type="match status" value="1"/>
</dbReference>
<sequence>MSERARRTAVVIEDDEGIRSLICDVLKHAGLRVVPTTNGIDGITAVREHDPAVVTVDLRMPGIDGIETTKRIRATSSALIVVLSARVTDADEFESLAAGADAYISKPFRPRELRARVDEHLHESRSA</sequence>
<dbReference type="Proteomes" id="UP001595900">
    <property type="component" value="Unassembled WGS sequence"/>
</dbReference>